<dbReference type="EMBL" id="BMAT01013632">
    <property type="protein sequence ID" value="GFS16913.1"/>
    <property type="molecule type" value="Genomic_DNA"/>
</dbReference>
<dbReference type="Pfam" id="PF13843">
    <property type="entry name" value="DDE_Tnp_1_7"/>
    <property type="match status" value="1"/>
</dbReference>
<evidence type="ECO:0000313" key="4">
    <source>
        <dbReference type="Proteomes" id="UP000762676"/>
    </source>
</evidence>
<evidence type="ECO:0000313" key="3">
    <source>
        <dbReference type="EMBL" id="GFS16913.1"/>
    </source>
</evidence>
<feature type="compositionally biased region" description="Low complexity" evidence="1">
    <location>
        <begin position="35"/>
        <end position="69"/>
    </location>
</feature>
<name>A0AAV4J5I4_9GAST</name>
<dbReference type="PANTHER" id="PTHR46599:SF2">
    <property type="entry name" value="PIGGYBAC TRANSPOSABLE ELEMENT-DERIVED PROTEIN 4-LIKE"/>
    <property type="match status" value="1"/>
</dbReference>
<dbReference type="Proteomes" id="UP000762676">
    <property type="component" value="Unassembled WGS sequence"/>
</dbReference>
<evidence type="ECO:0000256" key="1">
    <source>
        <dbReference type="SAM" id="MobiDB-lite"/>
    </source>
</evidence>
<feature type="domain" description="PiggyBac transposable element-derived protein" evidence="2">
    <location>
        <begin position="99"/>
        <end position="448"/>
    </location>
</feature>
<sequence>MEAGNSDTELDYESDVDISPDMALDLHEDDDQAGNNADPPAEANDPPAEANDPPAQGGAAAAAAAVPGDGDWRPEGSDIVMRHFEEQPGPRHNLGPQACPLDFFFLMFPLALIEILVAETNRYADQCIATTPNSSWYATDVAEMPAFLAIQIIFGIKQQPRLWMYWSEYKRFYDSWVAGLMTINRFKNLSRYFHCRDTSRTPGRESPNYDPLFKVRNVVDAVQETFKNCFQVNRDLSVDECMVGFKGRLSFKQYMPAKPTKWGIKVWTTCDARLGYCLGFDIYTGKASRKDPCRPLGYEVVNSLCSSHYHKGHHVYIDRFFNSVKIADHLQKNDTYVCGTIMSNRKGLPQGVKRKLRTRGDLVQLQKGNLIATAYHDKRTVHLLSSNQVMGTTEEEGKPRVLLDYNRYMGCVDKFDQQLSFYPVGRPGKKWWRYIVWHLINASIYNAYVIWTLSPPQF</sequence>
<feature type="compositionally biased region" description="Acidic residues" evidence="1">
    <location>
        <begin position="8"/>
        <end position="18"/>
    </location>
</feature>
<organism evidence="3 4">
    <name type="scientific">Elysia marginata</name>
    <dbReference type="NCBI Taxonomy" id="1093978"/>
    <lineage>
        <taxon>Eukaryota</taxon>
        <taxon>Metazoa</taxon>
        <taxon>Spiralia</taxon>
        <taxon>Lophotrochozoa</taxon>
        <taxon>Mollusca</taxon>
        <taxon>Gastropoda</taxon>
        <taxon>Heterobranchia</taxon>
        <taxon>Euthyneura</taxon>
        <taxon>Panpulmonata</taxon>
        <taxon>Sacoglossa</taxon>
        <taxon>Placobranchoidea</taxon>
        <taxon>Plakobranchidae</taxon>
        <taxon>Elysia</taxon>
    </lineage>
</organism>
<dbReference type="PANTHER" id="PTHR46599">
    <property type="entry name" value="PIGGYBAC TRANSPOSABLE ELEMENT-DERIVED PROTEIN 4"/>
    <property type="match status" value="1"/>
</dbReference>
<gene>
    <name evidence="3" type="ORF">ElyMa_006808900</name>
</gene>
<reference evidence="3 4" key="1">
    <citation type="journal article" date="2021" name="Elife">
        <title>Chloroplast acquisition without the gene transfer in kleptoplastic sea slugs, Plakobranchus ocellatus.</title>
        <authorList>
            <person name="Maeda T."/>
            <person name="Takahashi S."/>
            <person name="Yoshida T."/>
            <person name="Shimamura S."/>
            <person name="Takaki Y."/>
            <person name="Nagai Y."/>
            <person name="Toyoda A."/>
            <person name="Suzuki Y."/>
            <person name="Arimoto A."/>
            <person name="Ishii H."/>
            <person name="Satoh N."/>
            <person name="Nishiyama T."/>
            <person name="Hasebe M."/>
            <person name="Maruyama T."/>
            <person name="Minagawa J."/>
            <person name="Obokata J."/>
            <person name="Shigenobu S."/>
        </authorList>
    </citation>
    <scope>NUCLEOTIDE SEQUENCE [LARGE SCALE GENOMIC DNA]</scope>
</reference>
<proteinExistence type="predicted"/>
<dbReference type="InterPro" id="IPR029526">
    <property type="entry name" value="PGBD"/>
</dbReference>
<accession>A0AAV4J5I4</accession>
<keyword evidence="4" id="KW-1185">Reference proteome</keyword>
<protein>
    <submittedName>
        <fullName evidence="3">PiggyBac transposable element-derived protein 4-like</fullName>
    </submittedName>
</protein>
<comment type="caution">
    <text evidence="3">The sequence shown here is derived from an EMBL/GenBank/DDBJ whole genome shotgun (WGS) entry which is preliminary data.</text>
</comment>
<dbReference type="AlphaFoldDB" id="A0AAV4J5I4"/>
<feature type="region of interest" description="Disordered" evidence="1">
    <location>
        <begin position="1"/>
        <end position="76"/>
    </location>
</feature>
<evidence type="ECO:0000259" key="2">
    <source>
        <dbReference type="Pfam" id="PF13843"/>
    </source>
</evidence>